<organism evidence="2 3">
    <name type="scientific">Xenorhabdus bovienii str. oregonense</name>
    <dbReference type="NCBI Taxonomy" id="1398202"/>
    <lineage>
        <taxon>Bacteria</taxon>
        <taxon>Pseudomonadati</taxon>
        <taxon>Pseudomonadota</taxon>
        <taxon>Gammaproteobacteria</taxon>
        <taxon>Enterobacterales</taxon>
        <taxon>Morganellaceae</taxon>
        <taxon>Xenorhabdus</taxon>
    </lineage>
</organism>
<keyword evidence="1" id="KW-0812">Transmembrane</keyword>
<name>A0A077P876_XENBV</name>
<evidence type="ECO:0000313" key="2">
    <source>
        <dbReference type="EMBL" id="CDH07094.1"/>
    </source>
</evidence>
<dbReference type="HOGENOM" id="CLU_2686956_0_0_6"/>
<proteinExistence type="predicted"/>
<feature type="transmembrane region" description="Helical" evidence="1">
    <location>
        <begin position="12"/>
        <end position="35"/>
    </location>
</feature>
<gene>
    <name evidence="2" type="ORF">XBO1_2530008</name>
</gene>
<accession>A0A077P876</accession>
<dbReference type="EMBL" id="CBSX010000172">
    <property type="protein sequence ID" value="CDH07094.1"/>
    <property type="molecule type" value="Genomic_DNA"/>
</dbReference>
<protein>
    <submittedName>
        <fullName evidence="2">Uncharacterized protein</fullName>
    </submittedName>
</protein>
<dbReference type="AlphaFoldDB" id="A0A077P876"/>
<keyword evidence="1" id="KW-0472">Membrane</keyword>
<sequence>MSVIKNRMVAVMLIINIILMELYIIFSYIGLLYGIEMIVIICIKKLNTTKSISLKLSILNIFIMNNTIINRINI</sequence>
<evidence type="ECO:0000313" key="3">
    <source>
        <dbReference type="Proteomes" id="UP000028483"/>
    </source>
</evidence>
<keyword evidence="1" id="KW-1133">Transmembrane helix</keyword>
<evidence type="ECO:0000256" key="1">
    <source>
        <dbReference type="SAM" id="Phobius"/>
    </source>
</evidence>
<dbReference type="Proteomes" id="UP000028483">
    <property type="component" value="Unassembled WGS sequence"/>
</dbReference>
<comment type="caution">
    <text evidence="2">The sequence shown here is derived from an EMBL/GenBank/DDBJ whole genome shotgun (WGS) entry which is preliminary data.</text>
</comment>
<reference evidence="2" key="1">
    <citation type="submission" date="2013-07" db="EMBL/GenBank/DDBJ databases">
        <title>Sub-species coevolution in mutualistic symbiosis.</title>
        <authorList>
            <person name="Murfin K."/>
            <person name="Klassen J."/>
            <person name="Lee M."/>
            <person name="Forst S."/>
            <person name="Stock P."/>
            <person name="Goodrich-Blair H."/>
        </authorList>
    </citation>
    <scope>NUCLEOTIDE SEQUENCE [LARGE SCALE GENOMIC DNA]</scope>
    <source>
        <strain evidence="2">Oregonense</strain>
    </source>
</reference>